<feature type="domain" description="HTH lysR-type" evidence="5">
    <location>
        <begin position="1"/>
        <end position="58"/>
    </location>
</feature>
<dbReference type="AlphaFoldDB" id="A0A1M7B270"/>
<dbReference type="Gene3D" id="1.10.10.10">
    <property type="entry name" value="Winged helix-like DNA-binding domain superfamily/Winged helix DNA-binding domain"/>
    <property type="match status" value="1"/>
</dbReference>
<sequence length="289" mass="30390">MNLTLLQSFVALAEAGSFQAAAERIGIAQPTLSQHLKKLESDLGAELVSRNHSGSRLTPAGARFLPHAQQVLASATRARDAALSDTLKIGCSGNIASYFMPQNLAAFLATQDTKMLWEVVSAPNPKIAEMLLTGEVDLAAMEWPLSHAAVSAKAWAREEMVIILPPDHAFATRSEITFEELKTLRILGGERGTGTGTLLNDALGPQAAELNTVGNLGSTEAVKRAVAAGLGASIVLARSVLSEVASGDLAICRLKGKALTKPFYLAILKDSAAAVPAARMLDFLIPEPA</sequence>
<dbReference type="FunFam" id="1.10.10.10:FF:000001">
    <property type="entry name" value="LysR family transcriptional regulator"/>
    <property type="match status" value="1"/>
</dbReference>
<dbReference type="PANTHER" id="PTHR30126:SF39">
    <property type="entry name" value="HTH-TYPE TRANSCRIPTIONAL REGULATOR CYSL"/>
    <property type="match status" value="1"/>
</dbReference>
<protein>
    <submittedName>
        <fullName evidence="6">DNA-binding transcriptional regulator, LysR family</fullName>
    </submittedName>
</protein>
<name>A0A1M7B270_9RHOB</name>
<dbReference type="SUPFAM" id="SSF53850">
    <property type="entry name" value="Periplasmic binding protein-like II"/>
    <property type="match status" value="1"/>
</dbReference>
<dbReference type="InterPro" id="IPR036390">
    <property type="entry name" value="WH_DNA-bd_sf"/>
</dbReference>
<proteinExistence type="inferred from homology"/>
<comment type="similarity">
    <text evidence="1">Belongs to the LysR transcriptional regulatory family.</text>
</comment>
<dbReference type="GO" id="GO:0000976">
    <property type="term" value="F:transcription cis-regulatory region binding"/>
    <property type="evidence" value="ECO:0007669"/>
    <property type="project" value="TreeGrafter"/>
</dbReference>
<dbReference type="Gene3D" id="3.40.190.290">
    <property type="match status" value="1"/>
</dbReference>
<dbReference type="PROSITE" id="PS50931">
    <property type="entry name" value="HTH_LYSR"/>
    <property type="match status" value="1"/>
</dbReference>
<dbReference type="PANTHER" id="PTHR30126">
    <property type="entry name" value="HTH-TYPE TRANSCRIPTIONAL REGULATOR"/>
    <property type="match status" value="1"/>
</dbReference>
<keyword evidence="4" id="KW-0804">Transcription</keyword>
<evidence type="ECO:0000256" key="2">
    <source>
        <dbReference type="ARBA" id="ARBA00023015"/>
    </source>
</evidence>
<accession>A0A1M7B270</accession>
<keyword evidence="2" id="KW-0805">Transcription regulation</keyword>
<gene>
    <name evidence="6" type="ORF">SAMN05443432_101661</name>
</gene>
<keyword evidence="3 6" id="KW-0238">DNA-binding</keyword>
<keyword evidence="7" id="KW-1185">Reference proteome</keyword>
<dbReference type="InterPro" id="IPR005119">
    <property type="entry name" value="LysR_subst-bd"/>
</dbReference>
<evidence type="ECO:0000256" key="3">
    <source>
        <dbReference type="ARBA" id="ARBA00023125"/>
    </source>
</evidence>
<dbReference type="GO" id="GO:0003700">
    <property type="term" value="F:DNA-binding transcription factor activity"/>
    <property type="evidence" value="ECO:0007669"/>
    <property type="project" value="InterPro"/>
</dbReference>
<organism evidence="6 7">
    <name type="scientific">Roseovarius litoreus</name>
    <dbReference type="NCBI Taxonomy" id="1155722"/>
    <lineage>
        <taxon>Bacteria</taxon>
        <taxon>Pseudomonadati</taxon>
        <taxon>Pseudomonadota</taxon>
        <taxon>Alphaproteobacteria</taxon>
        <taxon>Rhodobacterales</taxon>
        <taxon>Roseobacteraceae</taxon>
        <taxon>Roseovarius</taxon>
    </lineage>
</organism>
<evidence type="ECO:0000256" key="1">
    <source>
        <dbReference type="ARBA" id="ARBA00009437"/>
    </source>
</evidence>
<dbReference type="RefSeq" id="WP_149778196.1">
    <property type="nucleotide sequence ID" value="NZ_FRCB01000001.1"/>
</dbReference>
<dbReference type="Pfam" id="PF03466">
    <property type="entry name" value="LysR_substrate"/>
    <property type="match status" value="1"/>
</dbReference>
<dbReference type="SUPFAM" id="SSF46785">
    <property type="entry name" value="Winged helix' DNA-binding domain"/>
    <property type="match status" value="1"/>
</dbReference>
<dbReference type="Proteomes" id="UP000322545">
    <property type="component" value="Unassembled WGS sequence"/>
</dbReference>
<evidence type="ECO:0000313" key="6">
    <source>
        <dbReference type="EMBL" id="SHL49031.1"/>
    </source>
</evidence>
<dbReference type="Pfam" id="PF00126">
    <property type="entry name" value="HTH_1"/>
    <property type="match status" value="1"/>
</dbReference>
<evidence type="ECO:0000313" key="7">
    <source>
        <dbReference type="Proteomes" id="UP000322545"/>
    </source>
</evidence>
<reference evidence="6 7" key="1">
    <citation type="submission" date="2016-11" db="EMBL/GenBank/DDBJ databases">
        <authorList>
            <person name="Varghese N."/>
            <person name="Submissions S."/>
        </authorList>
    </citation>
    <scope>NUCLEOTIDE SEQUENCE [LARGE SCALE GENOMIC DNA]</scope>
    <source>
        <strain evidence="6 7">DSM 28249</strain>
    </source>
</reference>
<dbReference type="PRINTS" id="PR00039">
    <property type="entry name" value="HTHLYSR"/>
</dbReference>
<dbReference type="InterPro" id="IPR000847">
    <property type="entry name" value="LysR_HTH_N"/>
</dbReference>
<dbReference type="InterPro" id="IPR036388">
    <property type="entry name" value="WH-like_DNA-bd_sf"/>
</dbReference>
<evidence type="ECO:0000259" key="5">
    <source>
        <dbReference type="PROSITE" id="PS50931"/>
    </source>
</evidence>
<dbReference type="EMBL" id="FRCB01000001">
    <property type="protein sequence ID" value="SHL49031.1"/>
    <property type="molecule type" value="Genomic_DNA"/>
</dbReference>
<evidence type="ECO:0000256" key="4">
    <source>
        <dbReference type="ARBA" id="ARBA00023163"/>
    </source>
</evidence>